<dbReference type="EMBL" id="CAXDID020000033">
    <property type="protein sequence ID" value="CAL5995517.1"/>
    <property type="molecule type" value="Genomic_DNA"/>
</dbReference>
<dbReference type="Gene3D" id="2.60.40.790">
    <property type="match status" value="1"/>
</dbReference>
<evidence type="ECO:0000313" key="3">
    <source>
        <dbReference type="EMBL" id="CAI9979017.1"/>
    </source>
</evidence>
<gene>
    <name evidence="5" type="ORF">HINF_LOCUS14071</name>
    <name evidence="2" type="ORF">HINF_LOCUS48586</name>
    <name evidence="3" type="ORF">HINF_LOCUS66662</name>
    <name evidence="4" type="ORF">HINF_LOCUS8430</name>
</gene>
<evidence type="ECO:0000259" key="1">
    <source>
        <dbReference type="PROSITE" id="PS51203"/>
    </source>
</evidence>
<accession>A0AA86UQS8</accession>
<dbReference type="EMBL" id="CATOUU010001186">
    <property type="protein sequence ID" value="CAI9979017.1"/>
    <property type="molecule type" value="Genomic_DNA"/>
</dbReference>
<evidence type="ECO:0000313" key="2">
    <source>
        <dbReference type="EMBL" id="CAI9960941.1"/>
    </source>
</evidence>
<evidence type="ECO:0000313" key="4">
    <source>
        <dbReference type="EMBL" id="CAL5984969.1"/>
    </source>
</evidence>
<organism evidence="2">
    <name type="scientific">Hexamita inflata</name>
    <dbReference type="NCBI Taxonomy" id="28002"/>
    <lineage>
        <taxon>Eukaryota</taxon>
        <taxon>Metamonada</taxon>
        <taxon>Diplomonadida</taxon>
        <taxon>Hexamitidae</taxon>
        <taxon>Hexamitinae</taxon>
        <taxon>Hexamita</taxon>
    </lineage>
</organism>
<sequence length="116" mass="13399">MASNTPIQWGQNARVVYMRIILSATQFNCEVLENQVTFTSLKIKYQFKLLKNVVKEKTLTRTSQIHGLRMLEVMMLKETQGEIWNSLYNGENLPYVEELQETWVDNTGLKGGPMAK</sequence>
<proteinExistence type="predicted"/>
<dbReference type="InterPro" id="IPR008978">
    <property type="entry name" value="HSP20-like_chaperone"/>
</dbReference>
<comment type="caution">
    <text evidence="2">The sequence shown here is derived from an EMBL/GenBank/DDBJ whole genome shotgun (WGS) entry which is preliminary data.</text>
</comment>
<dbReference type="EMBL" id="CATOUU010000937">
    <property type="protein sequence ID" value="CAI9960941.1"/>
    <property type="molecule type" value="Genomic_DNA"/>
</dbReference>
<dbReference type="AlphaFoldDB" id="A0AA86UQS8"/>
<dbReference type="Proteomes" id="UP001642409">
    <property type="component" value="Unassembled WGS sequence"/>
</dbReference>
<dbReference type="PROSITE" id="PS51203">
    <property type="entry name" value="CS"/>
    <property type="match status" value="1"/>
</dbReference>
<reference evidence="4 6" key="2">
    <citation type="submission" date="2024-07" db="EMBL/GenBank/DDBJ databases">
        <authorList>
            <person name="Akdeniz Z."/>
        </authorList>
    </citation>
    <scope>NUCLEOTIDE SEQUENCE [LARGE SCALE GENOMIC DNA]</scope>
</reference>
<feature type="domain" description="CS" evidence="1">
    <location>
        <begin position="2"/>
        <end position="88"/>
    </location>
</feature>
<name>A0AA86UQS8_9EUKA</name>
<protein>
    <submittedName>
        <fullName evidence="2">Putative</fullName>
    </submittedName>
</protein>
<dbReference type="InterPro" id="IPR007052">
    <property type="entry name" value="CS_dom"/>
</dbReference>
<dbReference type="EMBL" id="CAXDID020000017">
    <property type="protein sequence ID" value="CAL5984969.1"/>
    <property type="molecule type" value="Genomic_DNA"/>
</dbReference>
<keyword evidence="6" id="KW-1185">Reference proteome</keyword>
<reference evidence="2" key="1">
    <citation type="submission" date="2023-06" db="EMBL/GenBank/DDBJ databases">
        <authorList>
            <person name="Kurt Z."/>
        </authorList>
    </citation>
    <scope>NUCLEOTIDE SEQUENCE</scope>
</reference>
<dbReference type="SUPFAM" id="SSF49764">
    <property type="entry name" value="HSP20-like chaperones"/>
    <property type="match status" value="1"/>
</dbReference>
<evidence type="ECO:0000313" key="6">
    <source>
        <dbReference type="Proteomes" id="UP001642409"/>
    </source>
</evidence>
<evidence type="ECO:0000313" key="5">
    <source>
        <dbReference type="EMBL" id="CAL5995517.1"/>
    </source>
</evidence>